<dbReference type="EMBL" id="FNKO01000002">
    <property type="protein sequence ID" value="SDR03977.1"/>
    <property type="molecule type" value="Genomic_DNA"/>
</dbReference>
<dbReference type="GO" id="GO:0042742">
    <property type="term" value="P:defense response to bacterium"/>
    <property type="evidence" value="ECO:0007669"/>
    <property type="project" value="UniProtKB-KW"/>
</dbReference>
<evidence type="ECO:0000256" key="10">
    <source>
        <dbReference type="ARBA" id="ARBA00023295"/>
    </source>
</evidence>
<evidence type="ECO:0000256" key="6">
    <source>
        <dbReference type="ARBA" id="ARBA00022529"/>
    </source>
</evidence>
<keyword evidence="7" id="KW-0081">Bacteriolytic enzyme</keyword>
<evidence type="ECO:0000256" key="5">
    <source>
        <dbReference type="ARBA" id="ARBA00022525"/>
    </source>
</evidence>
<dbReference type="CDD" id="cd06412">
    <property type="entry name" value="GH25_CH-type"/>
    <property type="match status" value="1"/>
</dbReference>
<dbReference type="SUPFAM" id="SSF51445">
    <property type="entry name" value="(Trans)glycosidases"/>
    <property type="match status" value="1"/>
</dbReference>
<evidence type="ECO:0000256" key="11">
    <source>
        <dbReference type="ARBA" id="ARBA00055588"/>
    </source>
</evidence>
<evidence type="ECO:0000256" key="7">
    <source>
        <dbReference type="ARBA" id="ARBA00022638"/>
    </source>
</evidence>
<dbReference type="GO" id="GO:0003796">
    <property type="term" value="F:lysozyme activity"/>
    <property type="evidence" value="ECO:0007669"/>
    <property type="project" value="UniProtKB-EC"/>
</dbReference>
<dbReference type="GO" id="GO:0016998">
    <property type="term" value="P:cell wall macromolecule catabolic process"/>
    <property type="evidence" value="ECO:0007669"/>
    <property type="project" value="InterPro"/>
</dbReference>
<sequence>MQWSTSTARNPTTRARFCVSSKGKRMHRSVRSGRAGALTYGLSAIFSAVLLLSTSAYAASSSSAGRQVGGHSMGSQIRKHEETVPRKGPNTLKNASVRGMDVSGHQNRVDWQHWWGKGMRFTYVKATEGTGYTSPDFNHQYNGSYQVGMIRGAYHFALPDRSSGAVQARHFVRNGGGWSADGKTLPGALDIEYNPYGPTCYGKSRGQMTAWIRDFSDTYRKLTGRYPTIYTSTRWWNKCVDGEFGSTNPLWIARYNDFIGELPKGWGFHTFWQYTSSPLDQNLFNGTYEQLRRLALNK</sequence>
<dbReference type="GO" id="GO:0031640">
    <property type="term" value="P:killing of cells of another organism"/>
    <property type="evidence" value="ECO:0007669"/>
    <property type="project" value="UniProtKB-KW"/>
</dbReference>
<dbReference type="FunFam" id="3.20.20.80:FF:000060">
    <property type="entry name" value="Lysozyme M1"/>
    <property type="match status" value="1"/>
</dbReference>
<accession>A0A1H1FSR3</accession>
<comment type="similarity">
    <text evidence="3">Belongs to the glycosyl hydrolase 25 family.</text>
</comment>
<dbReference type="GO" id="GO:0016052">
    <property type="term" value="P:carbohydrate catabolic process"/>
    <property type="evidence" value="ECO:0007669"/>
    <property type="project" value="TreeGrafter"/>
</dbReference>
<evidence type="ECO:0000256" key="2">
    <source>
        <dbReference type="ARBA" id="ARBA00004613"/>
    </source>
</evidence>
<organism evidence="13 14">
    <name type="scientific">Actinopolyspora saharensis</name>
    <dbReference type="NCBI Taxonomy" id="995062"/>
    <lineage>
        <taxon>Bacteria</taxon>
        <taxon>Bacillati</taxon>
        <taxon>Actinomycetota</taxon>
        <taxon>Actinomycetes</taxon>
        <taxon>Actinopolysporales</taxon>
        <taxon>Actinopolysporaceae</taxon>
        <taxon>Actinopolyspora</taxon>
    </lineage>
</organism>
<evidence type="ECO:0000256" key="9">
    <source>
        <dbReference type="ARBA" id="ARBA00023157"/>
    </source>
</evidence>
<keyword evidence="8" id="KW-0378">Hydrolase</keyword>
<evidence type="ECO:0000256" key="3">
    <source>
        <dbReference type="ARBA" id="ARBA00010646"/>
    </source>
</evidence>
<dbReference type="Proteomes" id="UP000199301">
    <property type="component" value="Unassembled WGS sequence"/>
</dbReference>
<name>A0A1H1FSR3_9ACTN</name>
<proteinExistence type="inferred from homology"/>
<evidence type="ECO:0000256" key="1">
    <source>
        <dbReference type="ARBA" id="ARBA00000632"/>
    </source>
</evidence>
<dbReference type="EC" id="3.2.1.17" evidence="4"/>
<dbReference type="Gene3D" id="3.20.20.80">
    <property type="entry name" value="Glycosidases"/>
    <property type="match status" value="1"/>
</dbReference>
<evidence type="ECO:0000313" key="13">
    <source>
        <dbReference type="EMBL" id="SDR03977.1"/>
    </source>
</evidence>
<keyword evidence="6" id="KW-0929">Antimicrobial</keyword>
<reference evidence="14" key="1">
    <citation type="submission" date="2016-10" db="EMBL/GenBank/DDBJ databases">
        <authorList>
            <person name="Varghese N."/>
            <person name="Submissions S."/>
        </authorList>
    </citation>
    <scope>NUCLEOTIDE SEQUENCE [LARGE SCALE GENOMIC DNA]</scope>
    <source>
        <strain evidence="14">DSM 45459</strain>
    </source>
</reference>
<comment type="function">
    <text evidence="11">This enzyme has both lysozyme (acetylmuramidase) and diacetylmuramidase activities.</text>
</comment>
<protein>
    <recommendedName>
        <fullName evidence="4">lysozyme</fullName>
        <ecNumber evidence="4">3.2.1.17</ecNumber>
    </recommendedName>
</protein>
<keyword evidence="9" id="KW-1015">Disulfide bond</keyword>
<dbReference type="Pfam" id="PF01183">
    <property type="entry name" value="Glyco_hydro_25"/>
    <property type="match status" value="1"/>
</dbReference>
<comment type="subcellular location">
    <subcellularLocation>
        <location evidence="2">Secreted</location>
    </subcellularLocation>
</comment>
<keyword evidence="10" id="KW-0326">Glycosidase</keyword>
<dbReference type="GO" id="GO:0009253">
    <property type="term" value="P:peptidoglycan catabolic process"/>
    <property type="evidence" value="ECO:0007669"/>
    <property type="project" value="InterPro"/>
</dbReference>
<dbReference type="InterPro" id="IPR018077">
    <property type="entry name" value="Glyco_hydro_fam25_subgr"/>
</dbReference>
<dbReference type="AlphaFoldDB" id="A0A1H1FSR3"/>
<gene>
    <name evidence="13" type="ORF">SAMN04489718_3214</name>
</gene>
<evidence type="ECO:0000256" key="8">
    <source>
        <dbReference type="ARBA" id="ARBA00022801"/>
    </source>
</evidence>
<dbReference type="InterPro" id="IPR017853">
    <property type="entry name" value="GH"/>
</dbReference>
<dbReference type="PROSITE" id="PS51904">
    <property type="entry name" value="GLYCOSYL_HYDROL_F25_2"/>
    <property type="match status" value="1"/>
</dbReference>
<keyword evidence="14" id="KW-1185">Reference proteome</keyword>
<evidence type="ECO:0000256" key="12">
    <source>
        <dbReference type="SAM" id="MobiDB-lite"/>
    </source>
</evidence>
<evidence type="ECO:0000313" key="14">
    <source>
        <dbReference type="Proteomes" id="UP000199301"/>
    </source>
</evidence>
<dbReference type="SMART" id="SM00641">
    <property type="entry name" value="Glyco_25"/>
    <property type="match status" value="1"/>
</dbReference>
<evidence type="ECO:0000256" key="4">
    <source>
        <dbReference type="ARBA" id="ARBA00012732"/>
    </source>
</evidence>
<dbReference type="PANTHER" id="PTHR34135">
    <property type="entry name" value="LYSOZYME"/>
    <property type="match status" value="1"/>
</dbReference>
<comment type="catalytic activity">
    <reaction evidence="1">
        <text>Hydrolysis of (1-&gt;4)-beta-linkages between N-acetylmuramic acid and N-acetyl-D-glucosamine residues in a peptidoglycan and between N-acetyl-D-glucosamine residues in chitodextrins.</text>
        <dbReference type="EC" id="3.2.1.17"/>
    </reaction>
</comment>
<dbReference type="GO" id="GO:0005576">
    <property type="term" value="C:extracellular region"/>
    <property type="evidence" value="ECO:0007669"/>
    <property type="project" value="UniProtKB-SubCell"/>
</dbReference>
<feature type="region of interest" description="Disordered" evidence="12">
    <location>
        <begin position="63"/>
        <end position="97"/>
    </location>
</feature>
<dbReference type="PANTHER" id="PTHR34135:SF2">
    <property type="entry name" value="LYSOZYME"/>
    <property type="match status" value="1"/>
</dbReference>
<keyword evidence="5" id="KW-0964">Secreted</keyword>
<dbReference type="InterPro" id="IPR002053">
    <property type="entry name" value="Glyco_hydro_25"/>
</dbReference>